<gene>
    <name evidence="9" type="ORF">NK662_05925</name>
</gene>
<dbReference type="InterPro" id="IPR036396">
    <property type="entry name" value="Cyt_P450_sf"/>
</dbReference>
<keyword evidence="5 7" id="KW-0408">Iron</keyword>
<comment type="caution">
    <text evidence="9">The sequence shown here is derived from an EMBL/GenBank/DDBJ whole genome shotgun (WGS) entry which is preliminary data.</text>
</comment>
<feature type="binding site" description="axial binding residue" evidence="7">
    <location>
        <position position="384"/>
    </location>
    <ligand>
        <name>heme</name>
        <dbReference type="ChEBI" id="CHEBI:30413"/>
    </ligand>
    <ligandPart>
        <name>Fe</name>
        <dbReference type="ChEBI" id="CHEBI:18248"/>
    </ligandPart>
</feature>
<evidence type="ECO:0000256" key="4">
    <source>
        <dbReference type="ARBA" id="ARBA00023002"/>
    </source>
</evidence>
<organism evidence="9 10">
    <name type="scientific">Ectobacillus ponti</name>
    <dbReference type="NCBI Taxonomy" id="2961894"/>
    <lineage>
        <taxon>Bacteria</taxon>
        <taxon>Bacillati</taxon>
        <taxon>Bacillota</taxon>
        <taxon>Bacilli</taxon>
        <taxon>Bacillales</taxon>
        <taxon>Bacillaceae</taxon>
        <taxon>Ectobacillus</taxon>
    </lineage>
</organism>
<keyword evidence="3 7" id="KW-0479">Metal-binding</keyword>
<dbReference type="CDD" id="cd20620">
    <property type="entry name" value="CYP132-like"/>
    <property type="match status" value="1"/>
</dbReference>
<accession>A0AA41X3J1</accession>
<evidence type="ECO:0000256" key="8">
    <source>
        <dbReference type="RuleBase" id="RU000461"/>
    </source>
</evidence>
<keyword evidence="2 7" id="KW-0349">Heme</keyword>
<evidence type="ECO:0000256" key="7">
    <source>
        <dbReference type="PIRSR" id="PIRSR602401-1"/>
    </source>
</evidence>
<reference evidence="9" key="1">
    <citation type="submission" date="2022-07" db="EMBL/GenBank/DDBJ databases">
        <authorList>
            <person name="Li W.-J."/>
            <person name="Deng Q.-Q."/>
        </authorList>
    </citation>
    <scope>NUCLEOTIDE SEQUENCE</scope>
    <source>
        <strain evidence="9">SYSU M60031</strain>
    </source>
</reference>
<evidence type="ECO:0000313" key="9">
    <source>
        <dbReference type="EMBL" id="MCP8968077.1"/>
    </source>
</evidence>
<protein>
    <submittedName>
        <fullName evidence="9">Cytochrome P450</fullName>
    </submittedName>
</protein>
<dbReference type="Proteomes" id="UP001156102">
    <property type="component" value="Unassembled WGS sequence"/>
</dbReference>
<dbReference type="PRINTS" id="PR00385">
    <property type="entry name" value="P450"/>
</dbReference>
<dbReference type="GO" id="GO:0005506">
    <property type="term" value="F:iron ion binding"/>
    <property type="evidence" value="ECO:0007669"/>
    <property type="project" value="InterPro"/>
</dbReference>
<dbReference type="InterPro" id="IPR017972">
    <property type="entry name" value="Cyt_P450_CS"/>
</dbReference>
<dbReference type="InterPro" id="IPR002401">
    <property type="entry name" value="Cyt_P450_E_grp-I"/>
</dbReference>
<sequence>MNKENMPGFQLTNYLTFRKDPLAFLYDTHTIADIVTINPSDRLASYIIHAPEAIKEILTVKDEQFVKGSSAKIFSRTLGEGVLTTEGETHRRQRKMVQPAFHKKRIAGYADAVTAYADELVQSWQDGEVRWMNQDMMQLTLRVIVKTMFGTDIQGRTTEIAQAVNDIIEKAADSIMMPIRLFDWLPTKKNRRYEQGVKTLDELTDDLVAEAKPDEDNMMGMLLQARYEDGEPLSRKEIRDQVVTFLIAGHETTANALTWALFLLSQNPEAEQLFHQELDTVLQGRCPTFADIPSLVYTNQIMQETLRLYPPAWIVLREAKEDVEIGGHSFKKNASFMISPYVMHRNPAFFAEPEAFRPERFTKENQANIPHYAYIPFGAGSRGCIGTQFAMMEALLILATVGQRYKLRTLEPEKVRPEPLVSLRVRDGVQMEVVKR</sequence>
<name>A0AA41X3J1_9BACI</name>
<keyword evidence="10" id="KW-1185">Reference proteome</keyword>
<dbReference type="GO" id="GO:0016705">
    <property type="term" value="F:oxidoreductase activity, acting on paired donors, with incorporation or reduction of molecular oxygen"/>
    <property type="evidence" value="ECO:0007669"/>
    <property type="project" value="InterPro"/>
</dbReference>
<dbReference type="InterPro" id="IPR001128">
    <property type="entry name" value="Cyt_P450"/>
</dbReference>
<dbReference type="SUPFAM" id="SSF48264">
    <property type="entry name" value="Cytochrome P450"/>
    <property type="match status" value="1"/>
</dbReference>
<evidence type="ECO:0000256" key="5">
    <source>
        <dbReference type="ARBA" id="ARBA00023004"/>
    </source>
</evidence>
<dbReference type="RefSeq" id="WP_254757977.1">
    <property type="nucleotide sequence ID" value="NZ_JANCLT010000002.1"/>
</dbReference>
<dbReference type="EMBL" id="JANCLT010000002">
    <property type="protein sequence ID" value="MCP8968077.1"/>
    <property type="molecule type" value="Genomic_DNA"/>
</dbReference>
<dbReference type="Gene3D" id="1.10.630.10">
    <property type="entry name" value="Cytochrome P450"/>
    <property type="match status" value="1"/>
</dbReference>
<dbReference type="AlphaFoldDB" id="A0AA41X3J1"/>
<dbReference type="GO" id="GO:0020037">
    <property type="term" value="F:heme binding"/>
    <property type="evidence" value="ECO:0007669"/>
    <property type="project" value="InterPro"/>
</dbReference>
<dbReference type="Pfam" id="PF00067">
    <property type="entry name" value="p450"/>
    <property type="match status" value="1"/>
</dbReference>
<keyword evidence="4 8" id="KW-0560">Oxidoreductase</keyword>
<evidence type="ECO:0000256" key="1">
    <source>
        <dbReference type="ARBA" id="ARBA00010617"/>
    </source>
</evidence>
<dbReference type="InterPro" id="IPR050196">
    <property type="entry name" value="Cytochrome_P450_Monoox"/>
</dbReference>
<comment type="similarity">
    <text evidence="1 8">Belongs to the cytochrome P450 family.</text>
</comment>
<evidence type="ECO:0000256" key="2">
    <source>
        <dbReference type="ARBA" id="ARBA00022617"/>
    </source>
</evidence>
<keyword evidence="6 8" id="KW-0503">Monooxygenase</keyword>
<dbReference type="PANTHER" id="PTHR24291">
    <property type="entry name" value="CYTOCHROME P450 FAMILY 4"/>
    <property type="match status" value="1"/>
</dbReference>
<proteinExistence type="inferred from homology"/>
<dbReference type="PANTHER" id="PTHR24291:SF50">
    <property type="entry name" value="BIFUNCTIONAL ALBAFLAVENONE MONOOXYGENASE_TERPENE SYNTHASE"/>
    <property type="match status" value="1"/>
</dbReference>
<evidence type="ECO:0000256" key="6">
    <source>
        <dbReference type="ARBA" id="ARBA00023033"/>
    </source>
</evidence>
<dbReference type="PROSITE" id="PS00086">
    <property type="entry name" value="CYTOCHROME_P450"/>
    <property type="match status" value="1"/>
</dbReference>
<evidence type="ECO:0000313" key="10">
    <source>
        <dbReference type="Proteomes" id="UP001156102"/>
    </source>
</evidence>
<dbReference type="PRINTS" id="PR00463">
    <property type="entry name" value="EP450I"/>
</dbReference>
<evidence type="ECO:0000256" key="3">
    <source>
        <dbReference type="ARBA" id="ARBA00022723"/>
    </source>
</evidence>
<comment type="cofactor">
    <cofactor evidence="7">
        <name>heme</name>
        <dbReference type="ChEBI" id="CHEBI:30413"/>
    </cofactor>
</comment>
<dbReference type="GO" id="GO:0004497">
    <property type="term" value="F:monooxygenase activity"/>
    <property type="evidence" value="ECO:0007669"/>
    <property type="project" value="UniProtKB-KW"/>
</dbReference>